<dbReference type="AlphaFoldDB" id="A0AAV2LS60"/>
<dbReference type="Proteomes" id="UP001497482">
    <property type="component" value="Chromosome 4"/>
</dbReference>
<evidence type="ECO:0000313" key="1">
    <source>
        <dbReference type="EMBL" id="CAL1604030.1"/>
    </source>
</evidence>
<gene>
    <name evidence="1" type="ORF">KC01_LOCUS31613</name>
</gene>
<protein>
    <submittedName>
        <fullName evidence="1">Uncharacterized protein</fullName>
    </submittedName>
</protein>
<dbReference type="EMBL" id="OZ035826">
    <property type="protein sequence ID" value="CAL1604030.1"/>
    <property type="molecule type" value="Genomic_DNA"/>
</dbReference>
<reference evidence="1 2" key="1">
    <citation type="submission" date="2024-04" db="EMBL/GenBank/DDBJ databases">
        <authorList>
            <person name="Waldvogel A.-M."/>
            <person name="Schoenle A."/>
        </authorList>
    </citation>
    <scope>NUCLEOTIDE SEQUENCE [LARGE SCALE GENOMIC DNA]</scope>
</reference>
<organism evidence="1 2">
    <name type="scientific">Knipowitschia caucasica</name>
    <name type="common">Caucasian dwarf goby</name>
    <name type="synonym">Pomatoschistus caucasicus</name>
    <dbReference type="NCBI Taxonomy" id="637954"/>
    <lineage>
        <taxon>Eukaryota</taxon>
        <taxon>Metazoa</taxon>
        <taxon>Chordata</taxon>
        <taxon>Craniata</taxon>
        <taxon>Vertebrata</taxon>
        <taxon>Euteleostomi</taxon>
        <taxon>Actinopterygii</taxon>
        <taxon>Neopterygii</taxon>
        <taxon>Teleostei</taxon>
        <taxon>Neoteleostei</taxon>
        <taxon>Acanthomorphata</taxon>
        <taxon>Gobiaria</taxon>
        <taxon>Gobiiformes</taxon>
        <taxon>Gobioidei</taxon>
        <taxon>Gobiidae</taxon>
        <taxon>Gobiinae</taxon>
        <taxon>Knipowitschia</taxon>
    </lineage>
</organism>
<proteinExistence type="predicted"/>
<keyword evidence="2" id="KW-1185">Reference proteome</keyword>
<name>A0AAV2LS60_KNICA</name>
<accession>A0AAV2LS60</accession>
<sequence>MDGGFGGGMRGGGVGGCEIVSGVRYVNEERSFNFPLLEHEMQLEDISAAGAVVGECSLIDSAGHRPPAFTQLQIGA</sequence>
<evidence type="ECO:0000313" key="2">
    <source>
        <dbReference type="Proteomes" id="UP001497482"/>
    </source>
</evidence>